<dbReference type="Pfam" id="PF02545">
    <property type="entry name" value="Maf"/>
    <property type="match status" value="1"/>
</dbReference>
<dbReference type="HAMAP" id="MF_00528">
    <property type="entry name" value="Maf"/>
    <property type="match status" value="1"/>
</dbReference>
<comment type="caution">
    <text evidence="3">Lacks conserved residue(s) required for the propagation of feature annotation.</text>
</comment>
<keyword evidence="3" id="KW-0963">Cytoplasm</keyword>
<comment type="similarity">
    <text evidence="3">Belongs to the Maf family.</text>
</comment>
<comment type="catalytic activity">
    <reaction evidence="3">
        <text>a 2'-deoxyribonucleoside 5'-triphosphate + H2O = a 2'-deoxyribonucleoside 5'-phosphate + diphosphate + H(+)</text>
        <dbReference type="Rhea" id="RHEA:44644"/>
        <dbReference type="ChEBI" id="CHEBI:15377"/>
        <dbReference type="ChEBI" id="CHEBI:15378"/>
        <dbReference type="ChEBI" id="CHEBI:33019"/>
        <dbReference type="ChEBI" id="CHEBI:61560"/>
        <dbReference type="ChEBI" id="CHEBI:65317"/>
        <dbReference type="EC" id="3.6.1.9"/>
    </reaction>
</comment>
<accession>A0A1Q2CNJ8</accession>
<reference evidence="5" key="1">
    <citation type="submission" date="2017-02" db="EMBL/GenBank/DDBJ databases">
        <title>Tessaracoccus aquaemaris sp. nov., isolated from the intestine of a Korean rockfish, Sebastes schlegelii, in a marine aquaculture pond.</title>
        <authorList>
            <person name="Tak E.J."/>
            <person name="Bae J.-W."/>
        </authorList>
    </citation>
    <scope>NUCLEOTIDE SEQUENCE [LARGE SCALE GENOMIC DNA]</scope>
    <source>
        <strain evidence="5">NSG39</strain>
    </source>
</reference>
<evidence type="ECO:0000313" key="5">
    <source>
        <dbReference type="Proteomes" id="UP000188145"/>
    </source>
</evidence>
<evidence type="ECO:0000313" key="4">
    <source>
        <dbReference type="EMBL" id="AQP47687.1"/>
    </source>
</evidence>
<dbReference type="OrthoDB" id="3527985at2"/>
<dbReference type="PIRSF" id="PIRSF006305">
    <property type="entry name" value="Maf"/>
    <property type="match status" value="1"/>
</dbReference>
<dbReference type="GO" id="GO:0047429">
    <property type="term" value="F:nucleoside triphosphate diphosphatase activity"/>
    <property type="evidence" value="ECO:0007669"/>
    <property type="project" value="UniProtKB-EC"/>
</dbReference>
<organism evidence="4 5">
    <name type="scientific">Tessaracoccus aquimaris</name>
    <dbReference type="NCBI Taxonomy" id="1332264"/>
    <lineage>
        <taxon>Bacteria</taxon>
        <taxon>Bacillati</taxon>
        <taxon>Actinomycetota</taxon>
        <taxon>Actinomycetes</taxon>
        <taxon>Propionibacteriales</taxon>
        <taxon>Propionibacteriaceae</taxon>
        <taxon>Tessaracoccus</taxon>
    </lineage>
</organism>
<dbReference type="SUPFAM" id="SSF52972">
    <property type="entry name" value="ITPase-like"/>
    <property type="match status" value="1"/>
</dbReference>
<dbReference type="InterPro" id="IPR003697">
    <property type="entry name" value="Maf-like"/>
</dbReference>
<protein>
    <recommendedName>
        <fullName evidence="3">Nucleoside triphosphate pyrophosphatase</fullName>
        <ecNumber evidence="3">3.6.1.9</ecNumber>
    </recommendedName>
    <alternativeName>
        <fullName evidence="3">Nucleotide pyrophosphatase</fullName>
        <shortName evidence="3">Nucleotide PPase</shortName>
    </alternativeName>
</protein>
<dbReference type="GO" id="GO:0005737">
    <property type="term" value="C:cytoplasm"/>
    <property type="evidence" value="ECO:0007669"/>
    <property type="project" value="UniProtKB-SubCell"/>
</dbReference>
<dbReference type="EC" id="3.6.1.9" evidence="3"/>
<keyword evidence="5" id="KW-1185">Reference proteome</keyword>
<keyword evidence="3" id="KW-0546">Nucleotide metabolism</keyword>
<evidence type="ECO:0000256" key="1">
    <source>
        <dbReference type="ARBA" id="ARBA00001968"/>
    </source>
</evidence>
<feature type="active site" description="Proton acceptor" evidence="3">
    <location>
        <position position="69"/>
    </location>
</feature>
<dbReference type="STRING" id="1332264.BW730_09475"/>
<dbReference type="NCBIfam" id="TIGR00172">
    <property type="entry name" value="maf"/>
    <property type="match status" value="1"/>
</dbReference>
<sequence>MRVILASKSPGRLAVLQRAGLDPEVIVSGFDEHQVRDPVPTSLAQRLATAKGETVVPQLEGDFVLFACDSVLEFEGRAHGKPGTAEAAIARWQIMRGRDGLLHSGHYVAVRTGDDLRSACAVGSTKVSFADVSDEEIAAYAATGEPQRVAGGFTIDGRGAAFVTSIVGDPYNVIGLSLPLTRQMVIDLGVPWQSLWAPTLG</sequence>
<evidence type="ECO:0000256" key="2">
    <source>
        <dbReference type="ARBA" id="ARBA00022801"/>
    </source>
</evidence>
<dbReference type="AlphaFoldDB" id="A0A1Q2CNJ8"/>
<name>A0A1Q2CNJ8_9ACTN</name>
<dbReference type="PANTHER" id="PTHR43213:SF5">
    <property type="entry name" value="BIFUNCTIONAL DTTP_UTP PYROPHOSPHATASE_METHYLTRANSFERASE PROTEIN-RELATED"/>
    <property type="match status" value="1"/>
</dbReference>
<comment type="catalytic activity">
    <reaction evidence="3">
        <text>a ribonucleoside 5'-triphosphate + H2O = a ribonucleoside 5'-phosphate + diphosphate + H(+)</text>
        <dbReference type="Rhea" id="RHEA:23996"/>
        <dbReference type="ChEBI" id="CHEBI:15377"/>
        <dbReference type="ChEBI" id="CHEBI:15378"/>
        <dbReference type="ChEBI" id="CHEBI:33019"/>
        <dbReference type="ChEBI" id="CHEBI:58043"/>
        <dbReference type="ChEBI" id="CHEBI:61557"/>
        <dbReference type="EC" id="3.6.1.9"/>
    </reaction>
</comment>
<dbReference type="PANTHER" id="PTHR43213">
    <property type="entry name" value="BIFUNCTIONAL DTTP/UTP PYROPHOSPHATASE/METHYLTRANSFERASE PROTEIN-RELATED"/>
    <property type="match status" value="1"/>
</dbReference>
<dbReference type="KEGG" id="tes:BW730_09475"/>
<comment type="cofactor">
    <cofactor evidence="1 3">
        <name>a divalent metal cation</name>
        <dbReference type="ChEBI" id="CHEBI:60240"/>
    </cofactor>
</comment>
<dbReference type="InterPro" id="IPR029001">
    <property type="entry name" value="ITPase-like_fam"/>
</dbReference>
<dbReference type="RefSeq" id="WP_077686018.1">
    <property type="nucleotide sequence ID" value="NZ_CP019606.1"/>
</dbReference>
<keyword evidence="2 3" id="KW-0378">Hydrolase</keyword>
<gene>
    <name evidence="4" type="ORF">BW730_09475</name>
</gene>
<comment type="function">
    <text evidence="3">Nucleoside triphosphate pyrophosphatase. May have a dual role in cell division arrest and in preventing the incorporation of modified nucleotides into cellular nucleic acids.</text>
</comment>
<dbReference type="EMBL" id="CP019606">
    <property type="protein sequence ID" value="AQP47687.1"/>
    <property type="molecule type" value="Genomic_DNA"/>
</dbReference>
<comment type="subcellular location">
    <subcellularLocation>
        <location evidence="3">Cytoplasm</location>
    </subcellularLocation>
</comment>
<dbReference type="CDD" id="cd00555">
    <property type="entry name" value="Maf"/>
    <property type="match status" value="1"/>
</dbReference>
<proteinExistence type="inferred from homology"/>
<dbReference type="Proteomes" id="UP000188145">
    <property type="component" value="Chromosome"/>
</dbReference>
<evidence type="ECO:0000256" key="3">
    <source>
        <dbReference type="HAMAP-Rule" id="MF_00528"/>
    </source>
</evidence>
<dbReference type="GO" id="GO:0009117">
    <property type="term" value="P:nucleotide metabolic process"/>
    <property type="evidence" value="ECO:0007669"/>
    <property type="project" value="UniProtKB-KW"/>
</dbReference>
<dbReference type="Gene3D" id="3.90.950.10">
    <property type="match status" value="1"/>
</dbReference>